<dbReference type="EMBL" id="AP024238">
    <property type="protein sequence ID" value="BCO26677.1"/>
    <property type="molecule type" value="Genomic_DNA"/>
</dbReference>
<protein>
    <submittedName>
        <fullName evidence="1">Uncharacterized protein</fullName>
    </submittedName>
</protein>
<reference evidence="1 2" key="1">
    <citation type="journal article" date="2021" name="Microbiol. Spectr.">
        <title>A Single Bacterium Capable of Oxidation and Reduction of Iron at Circumneutral pH.</title>
        <authorList>
            <person name="Kato S."/>
            <person name="Ohkuma M."/>
        </authorList>
    </citation>
    <scope>NUCLEOTIDE SEQUENCE [LARGE SCALE GENOMIC DNA]</scope>
    <source>
        <strain evidence="1 2">MIZ03</strain>
    </source>
</reference>
<organism evidence="1 2">
    <name type="scientific">Rhodoferax lithotrophicus</name>
    <dbReference type="NCBI Taxonomy" id="2798804"/>
    <lineage>
        <taxon>Bacteria</taxon>
        <taxon>Pseudomonadati</taxon>
        <taxon>Pseudomonadota</taxon>
        <taxon>Betaproteobacteria</taxon>
        <taxon>Burkholderiales</taxon>
        <taxon>Comamonadaceae</taxon>
        <taxon>Rhodoferax</taxon>
    </lineage>
</organism>
<keyword evidence="2" id="KW-1185">Reference proteome</keyword>
<proteinExistence type="predicted"/>
<dbReference type="Proteomes" id="UP000824366">
    <property type="component" value="Chromosome"/>
</dbReference>
<evidence type="ECO:0000313" key="1">
    <source>
        <dbReference type="EMBL" id="BCO26677.1"/>
    </source>
</evidence>
<gene>
    <name evidence="1" type="ORF">MIZ03_1560</name>
</gene>
<sequence length="30" mass="3362">MKSSQLAELTHLDLHDGRFTFSSFPHANAC</sequence>
<evidence type="ECO:0000313" key="2">
    <source>
        <dbReference type="Proteomes" id="UP000824366"/>
    </source>
</evidence>
<name>A0ABN6D3U4_9BURK</name>
<accession>A0ABN6D3U4</accession>